<evidence type="ECO:0000256" key="1">
    <source>
        <dbReference type="ARBA" id="ARBA00023015"/>
    </source>
</evidence>
<evidence type="ECO:0000256" key="2">
    <source>
        <dbReference type="ARBA" id="ARBA00023125"/>
    </source>
</evidence>
<gene>
    <name evidence="5" type="ORF">SAMN05421736_108150</name>
</gene>
<keyword evidence="3" id="KW-0804">Transcription</keyword>
<dbReference type="PANTHER" id="PTHR42756">
    <property type="entry name" value="TRANSCRIPTIONAL REGULATOR, MARR"/>
    <property type="match status" value="1"/>
</dbReference>
<dbReference type="Proteomes" id="UP000198935">
    <property type="component" value="Unassembled WGS sequence"/>
</dbReference>
<evidence type="ECO:0000259" key="4">
    <source>
        <dbReference type="PROSITE" id="PS50995"/>
    </source>
</evidence>
<proteinExistence type="predicted"/>
<dbReference type="SMART" id="SM00347">
    <property type="entry name" value="HTH_MARR"/>
    <property type="match status" value="1"/>
</dbReference>
<keyword evidence="1" id="KW-0805">Transcription regulation</keyword>
<dbReference type="STRING" id="1503961.SAMN05421736_108150"/>
<dbReference type="Pfam" id="PF01047">
    <property type="entry name" value="MarR"/>
    <property type="match status" value="1"/>
</dbReference>
<keyword evidence="6" id="KW-1185">Reference proteome</keyword>
<dbReference type="InterPro" id="IPR036388">
    <property type="entry name" value="WH-like_DNA-bd_sf"/>
</dbReference>
<evidence type="ECO:0000313" key="5">
    <source>
        <dbReference type="EMBL" id="SDZ26098.1"/>
    </source>
</evidence>
<reference evidence="6" key="1">
    <citation type="submission" date="2016-10" db="EMBL/GenBank/DDBJ databases">
        <authorList>
            <person name="Varghese N."/>
            <person name="Submissions S."/>
        </authorList>
    </citation>
    <scope>NUCLEOTIDE SEQUENCE [LARGE SCALE GENOMIC DNA]</scope>
    <source>
        <strain evidence="6">SP</strain>
    </source>
</reference>
<feature type="domain" description="HTH marR-type" evidence="4">
    <location>
        <begin position="3"/>
        <end position="136"/>
    </location>
</feature>
<dbReference type="PANTHER" id="PTHR42756:SF1">
    <property type="entry name" value="TRANSCRIPTIONAL REPRESSOR OF EMRAB OPERON"/>
    <property type="match status" value="1"/>
</dbReference>
<dbReference type="Gene3D" id="1.10.10.10">
    <property type="entry name" value="Winged helix-like DNA-binding domain superfamily/Winged helix DNA-binding domain"/>
    <property type="match status" value="1"/>
</dbReference>
<evidence type="ECO:0000313" key="6">
    <source>
        <dbReference type="Proteomes" id="UP000198935"/>
    </source>
</evidence>
<organism evidence="5 6">
    <name type="scientific">Evansella caseinilytica</name>
    <dbReference type="NCBI Taxonomy" id="1503961"/>
    <lineage>
        <taxon>Bacteria</taxon>
        <taxon>Bacillati</taxon>
        <taxon>Bacillota</taxon>
        <taxon>Bacilli</taxon>
        <taxon>Bacillales</taxon>
        <taxon>Bacillaceae</taxon>
        <taxon>Evansella</taxon>
    </lineage>
</organism>
<dbReference type="PROSITE" id="PS50995">
    <property type="entry name" value="HTH_MARR_2"/>
    <property type="match status" value="1"/>
</dbReference>
<name>A0A1H3RLK1_9BACI</name>
<dbReference type="AlphaFoldDB" id="A0A1H3RLK1"/>
<evidence type="ECO:0000256" key="3">
    <source>
        <dbReference type="ARBA" id="ARBA00023163"/>
    </source>
</evidence>
<dbReference type="OrthoDB" id="2314798at2"/>
<keyword evidence="2 5" id="KW-0238">DNA-binding</keyword>
<dbReference type="EMBL" id="FNPI01000008">
    <property type="protein sequence ID" value="SDZ26098.1"/>
    <property type="molecule type" value="Genomic_DNA"/>
</dbReference>
<dbReference type="GO" id="GO:0003677">
    <property type="term" value="F:DNA binding"/>
    <property type="evidence" value="ECO:0007669"/>
    <property type="project" value="UniProtKB-KW"/>
</dbReference>
<dbReference type="InterPro" id="IPR036390">
    <property type="entry name" value="WH_DNA-bd_sf"/>
</dbReference>
<accession>A0A1H3RLK1</accession>
<dbReference type="InterPro" id="IPR000835">
    <property type="entry name" value="HTH_MarR-typ"/>
</dbReference>
<protein>
    <submittedName>
        <fullName evidence="5">DNA-binding transcriptional regulator, MarR family</fullName>
    </submittedName>
</protein>
<sequence length="140" mass="16170">MDQKALFYKIVAFTAAIHRVTHELTKEAKSTKLTPLQYKILEYIAVDQPVTLSQISDCLHISMPNTSRELKKLSTFIEKTENKEDRRKQSIHLSKAGEAMMAVVFQAIETQFRKRIQTVSKEELVEIDHALDVLSDKLFY</sequence>
<dbReference type="SUPFAM" id="SSF46785">
    <property type="entry name" value="Winged helix' DNA-binding domain"/>
    <property type="match status" value="1"/>
</dbReference>
<dbReference type="GO" id="GO:0003700">
    <property type="term" value="F:DNA-binding transcription factor activity"/>
    <property type="evidence" value="ECO:0007669"/>
    <property type="project" value="InterPro"/>
</dbReference>